<feature type="region of interest" description="Disordered" evidence="3">
    <location>
        <begin position="91"/>
        <end position="115"/>
    </location>
</feature>
<dbReference type="PROSITE" id="PS50001">
    <property type="entry name" value="SH2"/>
    <property type="match status" value="1"/>
</dbReference>
<dbReference type="SMART" id="SM00252">
    <property type="entry name" value="SH2"/>
    <property type="match status" value="1"/>
</dbReference>
<evidence type="ECO:0000313" key="5">
    <source>
        <dbReference type="EMBL" id="MXQ79111.1"/>
    </source>
</evidence>
<comment type="caution">
    <text evidence="5">The sequence shown here is derived from an EMBL/GenBank/DDBJ whole genome shotgun (WGS) entry which is preliminary data.</text>
</comment>
<evidence type="ECO:0000259" key="4">
    <source>
        <dbReference type="PROSITE" id="PS50001"/>
    </source>
</evidence>
<name>A0A6B0QR21_9CETA</name>
<gene>
    <name evidence="5" type="ORF">E5288_WYG000166</name>
</gene>
<accession>A0A6B0QR21</accession>
<feature type="domain" description="SH2" evidence="4">
    <location>
        <begin position="187"/>
        <end position="251"/>
    </location>
</feature>
<organism evidence="5 6">
    <name type="scientific">Bos mutus</name>
    <name type="common">wild yak</name>
    <dbReference type="NCBI Taxonomy" id="72004"/>
    <lineage>
        <taxon>Eukaryota</taxon>
        <taxon>Metazoa</taxon>
        <taxon>Chordata</taxon>
        <taxon>Craniata</taxon>
        <taxon>Vertebrata</taxon>
        <taxon>Euteleostomi</taxon>
        <taxon>Mammalia</taxon>
        <taxon>Eutheria</taxon>
        <taxon>Laurasiatheria</taxon>
        <taxon>Artiodactyla</taxon>
        <taxon>Ruminantia</taxon>
        <taxon>Pecora</taxon>
        <taxon>Bovidae</taxon>
        <taxon>Bovinae</taxon>
        <taxon>Bos</taxon>
    </lineage>
</organism>
<proteinExistence type="predicted"/>
<keyword evidence="1 2" id="KW-0727">SH2 domain</keyword>
<dbReference type="GO" id="GO:0046854">
    <property type="term" value="P:phosphatidylinositol phosphate biosynthetic process"/>
    <property type="evidence" value="ECO:0007669"/>
    <property type="project" value="TreeGrafter"/>
</dbReference>
<dbReference type="AlphaFoldDB" id="A0A6B0QR21"/>
<dbReference type="GO" id="GO:0005942">
    <property type="term" value="C:phosphatidylinositol 3-kinase complex"/>
    <property type="evidence" value="ECO:0007669"/>
    <property type="project" value="TreeGrafter"/>
</dbReference>
<evidence type="ECO:0000256" key="1">
    <source>
        <dbReference type="ARBA" id="ARBA00022999"/>
    </source>
</evidence>
<dbReference type="GO" id="GO:0046935">
    <property type="term" value="F:1-phosphatidylinositol-3-kinase regulator activity"/>
    <property type="evidence" value="ECO:0007669"/>
    <property type="project" value="TreeGrafter"/>
</dbReference>
<keyword evidence="6" id="KW-1185">Reference proteome</keyword>
<dbReference type="Proteomes" id="UP000322234">
    <property type="component" value="Unassembled WGS sequence"/>
</dbReference>
<dbReference type="EMBL" id="VBQZ03000001">
    <property type="protein sequence ID" value="MXQ79111.1"/>
    <property type="molecule type" value="Genomic_DNA"/>
</dbReference>
<dbReference type="Gene3D" id="3.30.505.10">
    <property type="entry name" value="SH2 domain"/>
    <property type="match status" value="1"/>
</dbReference>
<dbReference type="SUPFAM" id="SSF55550">
    <property type="entry name" value="SH2 domain"/>
    <property type="match status" value="1"/>
</dbReference>
<evidence type="ECO:0000256" key="3">
    <source>
        <dbReference type="SAM" id="MobiDB-lite"/>
    </source>
</evidence>
<dbReference type="PANTHER" id="PTHR10155:SF28">
    <property type="entry name" value="SUPPRESSOR OF CYTOKINE SIGNALING 6"/>
    <property type="match status" value="1"/>
</dbReference>
<evidence type="ECO:0000313" key="6">
    <source>
        <dbReference type="Proteomes" id="UP000322234"/>
    </source>
</evidence>
<protein>
    <recommendedName>
        <fullName evidence="4">SH2 domain-containing protein</fullName>
    </recommendedName>
</protein>
<dbReference type="InterPro" id="IPR036860">
    <property type="entry name" value="SH2_dom_sf"/>
</dbReference>
<reference evidence="5" key="1">
    <citation type="submission" date="2019-10" db="EMBL/GenBank/DDBJ databases">
        <title>The sequence and de novo assembly of the wild yak genome.</title>
        <authorList>
            <person name="Liu Y."/>
        </authorList>
    </citation>
    <scope>NUCLEOTIDE SEQUENCE [LARGE SCALE GENOMIC DNA]</scope>
    <source>
        <strain evidence="5">WY2019</strain>
    </source>
</reference>
<evidence type="ECO:0000256" key="2">
    <source>
        <dbReference type="PROSITE-ProRule" id="PRU00191"/>
    </source>
</evidence>
<dbReference type="Pfam" id="PF00017">
    <property type="entry name" value="SH2"/>
    <property type="match status" value="1"/>
</dbReference>
<sequence>MHSPSLCSHHYSPMPWPLRPTSSEEMCIWMESQVKPPGSPFPYHHHEDYKHPAHGDFAVAPELFTEGLVGSLLMGTRGVLLQCLRRAHVGPELPPPPHHAQRNTHTDTHTHTHTPLLPPLQTDLSQRNFAKLTCPDAHLAESMCCHLNFDPNSAPRVARVYDSVQSNSPLVVTSLTDELKKLAKQGWYWGPITSWEAEGKLVNMPDGSFLVTESSDDHYLLSMSCHSHRRTLHTRMEHSNGRLSFYEQLGFGGTHIHRGPDRALH</sequence>
<dbReference type="PANTHER" id="PTHR10155">
    <property type="entry name" value="PHOSPHATIDYLINOSITOL 3-KINASE REGULATORY SUBUNIT"/>
    <property type="match status" value="1"/>
</dbReference>
<dbReference type="InterPro" id="IPR000980">
    <property type="entry name" value="SH2"/>
</dbReference>